<dbReference type="SUPFAM" id="SSF46689">
    <property type="entry name" value="Homeodomain-like"/>
    <property type="match status" value="1"/>
</dbReference>
<proteinExistence type="predicted"/>
<dbReference type="GO" id="GO:0003700">
    <property type="term" value="F:DNA-binding transcription factor activity"/>
    <property type="evidence" value="ECO:0007669"/>
    <property type="project" value="TreeGrafter"/>
</dbReference>
<dbReference type="RefSeq" id="WP_182302786.1">
    <property type="nucleotide sequence ID" value="NZ_CP041969.1"/>
</dbReference>
<dbReference type="PANTHER" id="PTHR30055:SF226">
    <property type="entry name" value="HTH-TYPE TRANSCRIPTIONAL REGULATOR PKSA"/>
    <property type="match status" value="1"/>
</dbReference>
<dbReference type="PROSITE" id="PS50977">
    <property type="entry name" value="HTH_TETR_2"/>
    <property type="match status" value="1"/>
</dbReference>
<keyword evidence="5" id="KW-1185">Reference proteome</keyword>
<dbReference type="InterPro" id="IPR001647">
    <property type="entry name" value="HTH_TetR"/>
</dbReference>
<reference evidence="4 5" key="1">
    <citation type="submission" date="2019-07" db="EMBL/GenBank/DDBJ databases">
        <authorList>
            <person name="Kim J.K."/>
            <person name="Cheong H.-M."/>
            <person name="Choi Y."/>
            <person name="Hwang K.J."/>
            <person name="Lee S."/>
            <person name="Choi C."/>
        </authorList>
    </citation>
    <scope>NUCLEOTIDE SEQUENCE [LARGE SCALE GENOMIC DNA]</scope>
    <source>
        <strain evidence="4 5">KS 22</strain>
    </source>
</reference>
<dbReference type="PRINTS" id="PR00455">
    <property type="entry name" value="HTHTETR"/>
</dbReference>
<gene>
    <name evidence="4" type="ORF">FPL14_09660</name>
</gene>
<dbReference type="InterPro" id="IPR009057">
    <property type="entry name" value="Homeodomain-like_sf"/>
</dbReference>
<dbReference type="Gene3D" id="1.10.357.10">
    <property type="entry name" value="Tetracycline Repressor, domain 2"/>
    <property type="match status" value="1"/>
</dbReference>
<dbReference type="PANTHER" id="PTHR30055">
    <property type="entry name" value="HTH-TYPE TRANSCRIPTIONAL REGULATOR RUTR"/>
    <property type="match status" value="1"/>
</dbReference>
<dbReference type="InterPro" id="IPR050109">
    <property type="entry name" value="HTH-type_TetR-like_transc_reg"/>
</dbReference>
<name>A0A7G5BWU3_9BACL</name>
<dbReference type="KEGG" id="cchl:FPL14_09660"/>
<evidence type="ECO:0000259" key="3">
    <source>
        <dbReference type="PROSITE" id="PS50977"/>
    </source>
</evidence>
<organism evidence="4 5">
    <name type="scientific">Cohnella cholangitidis</name>
    <dbReference type="NCBI Taxonomy" id="2598458"/>
    <lineage>
        <taxon>Bacteria</taxon>
        <taxon>Bacillati</taxon>
        <taxon>Bacillota</taxon>
        <taxon>Bacilli</taxon>
        <taxon>Bacillales</taxon>
        <taxon>Paenibacillaceae</taxon>
        <taxon>Cohnella</taxon>
    </lineage>
</organism>
<dbReference type="GO" id="GO:0000976">
    <property type="term" value="F:transcription cis-regulatory region binding"/>
    <property type="evidence" value="ECO:0007669"/>
    <property type="project" value="TreeGrafter"/>
</dbReference>
<dbReference type="Pfam" id="PF00440">
    <property type="entry name" value="TetR_N"/>
    <property type="match status" value="1"/>
</dbReference>
<dbReference type="EMBL" id="CP041969">
    <property type="protein sequence ID" value="QMV41427.1"/>
    <property type="molecule type" value="Genomic_DNA"/>
</dbReference>
<protein>
    <submittedName>
        <fullName evidence="4">TetR/AcrR family transcriptional regulator</fullName>
    </submittedName>
</protein>
<evidence type="ECO:0000313" key="5">
    <source>
        <dbReference type="Proteomes" id="UP000515679"/>
    </source>
</evidence>
<evidence type="ECO:0000313" key="4">
    <source>
        <dbReference type="EMBL" id="QMV41427.1"/>
    </source>
</evidence>
<evidence type="ECO:0000256" key="2">
    <source>
        <dbReference type="PROSITE-ProRule" id="PRU00335"/>
    </source>
</evidence>
<accession>A0A7G5BWU3</accession>
<feature type="DNA-binding region" description="H-T-H motif" evidence="2">
    <location>
        <begin position="28"/>
        <end position="47"/>
    </location>
</feature>
<evidence type="ECO:0000256" key="1">
    <source>
        <dbReference type="ARBA" id="ARBA00023125"/>
    </source>
</evidence>
<keyword evidence="1 2" id="KW-0238">DNA-binding</keyword>
<feature type="domain" description="HTH tetR-type" evidence="3">
    <location>
        <begin position="5"/>
        <end position="65"/>
    </location>
</feature>
<sequence>MGNNQSTGDKLLLAAIDLMAEKGYDGTTTKEIAVAAGVNEVTLFRHFGTKQKLLETAFSRYHYADEMTKLFNEGLRGELLSDLLLISRTYHKLMKRNRKLFLIAHRGSGSLPQEVYQEAGRHPQQLKKLLTNYLIAMSEQGKVLTSNAELQALSFMWMNHGAFISNHLNAKEPMPEDSLDEFIEESARLFARALTP</sequence>
<dbReference type="Proteomes" id="UP000515679">
    <property type="component" value="Chromosome"/>
</dbReference>
<dbReference type="AlphaFoldDB" id="A0A7G5BWU3"/>